<keyword evidence="3" id="KW-1185">Reference proteome</keyword>
<name>A0A6G1EUT3_9ORYZ</name>
<dbReference type="EMBL" id="SPHZ02000002">
    <property type="protein sequence ID" value="KAF0928365.1"/>
    <property type="molecule type" value="Genomic_DNA"/>
</dbReference>
<feature type="compositionally biased region" description="Low complexity" evidence="1">
    <location>
        <begin position="100"/>
        <end position="115"/>
    </location>
</feature>
<comment type="caution">
    <text evidence="2">The sequence shown here is derived from an EMBL/GenBank/DDBJ whole genome shotgun (WGS) entry which is preliminary data.</text>
</comment>
<feature type="compositionally biased region" description="Low complexity" evidence="1">
    <location>
        <begin position="131"/>
        <end position="142"/>
    </location>
</feature>
<gene>
    <name evidence="2" type="ORF">E2562_003185</name>
</gene>
<reference evidence="2 3" key="1">
    <citation type="submission" date="2019-11" db="EMBL/GenBank/DDBJ databases">
        <title>Whole genome sequence of Oryza granulata.</title>
        <authorList>
            <person name="Li W."/>
        </authorList>
    </citation>
    <scope>NUCLEOTIDE SEQUENCE [LARGE SCALE GENOMIC DNA]</scope>
    <source>
        <strain evidence="3">cv. Menghai</strain>
        <tissue evidence="2">Leaf</tissue>
    </source>
</reference>
<evidence type="ECO:0000313" key="2">
    <source>
        <dbReference type="EMBL" id="KAF0928365.1"/>
    </source>
</evidence>
<organism evidence="2 3">
    <name type="scientific">Oryza meyeriana var. granulata</name>
    <dbReference type="NCBI Taxonomy" id="110450"/>
    <lineage>
        <taxon>Eukaryota</taxon>
        <taxon>Viridiplantae</taxon>
        <taxon>Streptophyta</taxon>
        <taxon>Embryophyta</taxon>
        <taxon>Tracheophyta</taxon>
        <taxon>Spermatophyta</taxon>
        <taxon>Magnoliopsida</taxon>
        <taxon>Liliopsida</taxon>
        <taxon>Poales</taxon>
        <taxon>Poaceae</taxon>
        <taxon>BOP clade</taxon>
        <taxon>Oryzoideae</taxon>
        <taxon>Oryzeae</taxon>
        <taxon>Oryzinae</taxon>
        <taxon>Oryza</taxon>
        <taxon>Oryza meyeriana</taxon>
    </lineage>
</organism>
<dbReference type="Proteomes" id="UP000479710">
    <property type="component" value="Unassembled WGS sequence"/>
</dbReference>
<feature type="compositionally biased region" description="Basic and acidic residues" evidence="1">
    <location>
        <begin position="159"/>
        <end position="168"/>
    </location>
</feature>
<evidence type="ECO:0000313" key="3">
    <source>
        <dbReference type="Proteomes" id="UP000479710"/>
    </source>
</evidence>
<sequence>MSVPARRPWCAEHPIPASSRKRSGTTPSSLQATAAAITSMLRLVRRSLVAFLRAYYLSAEDAMRCLCAAAAVRMVDDHAGFIPETPPAHELYTPSPPQSAPRARSPSRSSSTATANPLGPRRLLQQHGITGSPPGAASLPPAHHGRRRSAFSGPIGRHPHGDRELTPR</sequence>
<feature type="region of interest" description="Disordered" evidence="1">
    <location>
        <begin position="85"/>
        <end position="168"/>
    </location>
</feature>
<accession>A0A6G1EUT3</accession>
<proteinExistence type="predicted"/>
<protein>
    <submittedName>
        <fullName evidence="2">Uncharacterized protein</fullName>
    </submittedName>
</protein>
<dbReference type="AlphaFoldDB" id="A0A6G1EUT3"/>
<evidence type="ECO:0000256" key="1">
    <source>
        <dbReference type="SAM" id="MobiDB-lite"/>
    </source>
</evidence>